<feature type="region of interest" description="Disordered" evidence="1">
    <location>
        <begin position="52"/>
        <end position="72"/>
    </location>
</feature>
<dbReference type="Gene3D" id="3.10.560.10">
    <property type="entry name" value="Outer membrane lipoprotein wza domain like"/>
    <property type="match status" value="1"/>
</dbReference>
<dbReference type="InterPro" id="IPR004509">
    <property type="entry name" value="Competence_ComEA_HhH"/>
</dbReference>
<dbReference type="InterPro" id="IPR019554">
    <property type="entry name" value="Soluble_ligand-bd"/>
</dbReference>
<dbReference type="eggNOG" id="COG1555">
    <property type="taxonomic scope" value="Bacteria"/>
</dbReference>
<dbReference type="RefSeq" id="WP_006301216.1">
    <property type="nucleotide sequence ID" value="NZ_CM001022.1"/>
</dbReference>
<dbReference type="HOGENOM" id="CLU_052011_1_0_0"/>
<name>E3CUI2_9BACT</name>
<sequence length="231" mass="24454">MDFLKRRPFWTALGGLVCFLVAFALVWGFAGRFRSGENRQVAGDILRVAAPEAAQPREGETAPPSLPPEATPDWIVYVTGEVRHPGIVRVPPESRVYEAVDKAGGLTEKADPEGVNLAALLRDGDHVRVPEKGAPPAGGGSAAGAPVSRSTTKETEGVRGGASPQTATVDPNRATAKELEALPGVGPKTGEAIVAFREANGPFRVPEDLLRVKGIGPKKLEQMRPFLRLSP</sequence>
<dbReference type="Pfam" id="PF12836">
    <property type="entry name" value="HHH_3"/>
    <property type="match status" value="1"/>
</dbReference>
<proteinExistence type="predicted"/>
<dbReference type="InterPro" id="IPR010994">
    <property type="entry name" value="RuvA_2-like"/>
</dbReference>
<dbReference type="SUPFAM" id="SSF47781">
    <property type="entry name" value="RuvA domain 2-like"/>
    <property type="match status" value="1"/>
</dbReference>
<protein>
    <submittedName>
        <fullName evidence="3">Competence protein ComEA helix-hairpin-helix repeat protein</fullName>
    </submittedName>
</protein>
<dbReference type="PaxDb" id="584708-Apau_1579"/>
<evidence type="ECO:0000259" key="2">
    <source>
        <dbReference type="SMART" id="SM00278"/>
    </source>
</evidence>
<feature type="domain" description="Helix-hairpin-helix DNA-binding motif class 1" evidence="2">
    <location>
        <begin position="177"/>
        <end position="196"/>
    </location>
</feature>
<dbReference type="EMBL" id="CM001022">
    <property type="protein sequence ID" value="EFQ23998.1"/>
    <property type="molecule type" value="Genomic_DNA"/>
</dbReference>
<dbReference type="GO" id="GO:0006281">
    <property type="term" value="P:DNA repair"/>
    <property type="evidence" value="ECO:0007669"/>
    <property type="project" value="InterPro"/>
</dbReference>
<dbReference type="InterPro" id="IPR051675">
    <property type="entry name" value="Endo/Exo/Phosphatase_dom_1"/>
</dbReference>
<dbReference type="GO" id="GO:0015628">
    <property type="term" value="P:protein secretion by the type II secretion system"/>
    <property type="evidence" value="ECO:0007669"/>
    <property type="project" value="TreeGrafter"/>
</dbReference>
<dbReference type="PANTHER" id="PTHR21180:SF32">
    <property type="entry name" value="ENDONUCLEASE_EXONUCLEASE_PHOSPHATASE FAMILY DOMAIN-CONTAINING PROTEIN 1"/>
    <property type="match status" value="1"/>
</dbReference>
<organism evidence="3 4">
    <name type="scientific">Aminomonas paucivorans DSM 12260</name>
    <dbReference type="NCBI Taxonomy" id="584708"/>
    <lineage>
        <taxon>Bacteria</taxon>
        <taxon>Thermotogati</taxon>
        <taxon>Synergistota</taxon>
        <taxon>Synergistia</taxon>
        <taxon>Synergistales</taxon>
        <taxon>Synergistaceae</taxon>
        <taxon>Aminomonas</taxon>
    </lineage>
</organism>
<feature type="domain" description="Helix-hairpin-helix DNA-binding motif class 1" evidence="2">
    <location>
        <begin position="207"/>
        <end position="226"/>
    </location>
</feature>
<dbReference type="Gene3D" id="1.10.150.320">
    <property type="entry name" value="Photosystem II 12 kDa extrinsic protein"/>
    <property type="match status" value="1"/>
</dbReference>
<dbReference type="Proteomes" id="UP000005096">
    <property type="component" value="Chromosome"/>
</dbReference>
<dbReference type="NCBIfam" id="TIGR00426">
    <property type="entry name" value="competence protein ComEA helix-hairpin-helix repeat region"/>
    <property type="match status" value="1"/>
</dbReference>
<dbReference type="GO" id="GO:0003677">
    <property type="term" value="F:DNA binding"/>
    <property type="evidence" value="ECO:0007669"/>
    <property type="project" value="InterPro"/>
</dbReference>
<feature type="region of interest" description="Disordered" evidence="1">
    <location>
        <begin position="126"/>
        <end position="171"/>
    </location>
</feature>
<evidence type="ECO:0000256" key="1">
    <source>
        <dbReference type="SAM" id="MobiDB-lite"/>
    </source>
</evidence>
<dbReference type="InterPro" id="IPR003583">
    <property type="entry name" value="Hlx-hairpin-Hlx_DNA-bd_motif"/>
</dbReference>
<dbReference type="PANTHER" id="PTHR21180">
    <property type="entry name" value="ENDONUCLEASE/EXONUCLEASE/PHOSPHATASE FAMILY DOMAIN-CONTAINING PROTEIN 1"/>
    <property type="match status" value="1"/>
</dbReference>
<dbReference type="Pfam" id="PF10531">
    <property type="entry name" value="SLBB"/>
    <property type="match status" value="1"/>
</dbReference>
<dbReference type="STRING" id="584708.Apau_1579"/>
<evidence type="ECO:0000313" key="4">
    <source>
        <dbReference type="Proteomes" id="UP000005096"/>
    </source>
</evidence>
<dbReference type="SMART" id="SM00278">
    <property type="entry name" value="HhH1"/>
    <property type="match status" value="2"/>
</dbReference>
<evidence type="ECO:0000313" key="3">
    <source>
        <dbReference type="EMBL" id="EFQ23998.1"/>
    </source>
</evidence>
<keyword evidence="4" id="KW-1185">Reference proteome</keyword>
<dbReference type="GO" id="GO:0015627">
    <property type="term" value="C:type II protein secretion system complex"/>
    <property type="evidence" value="ECO:0007669"/>
    <property type="project" value="TreeGrafter"/>
</dbReference>
<dbReference type="AlphaFoldDB" id="E3CUI2"/>
<reference evidence="3 4" key="1">
    <citation type="journal article" date="2010" name="Stand. Genomic Sci.">
        <title>Non-contiguous finished genome sequence of Aminomonas paucivorans type strain (GLU-3).</title>
        <authorList>
            <person name="Pitluck S."/>
            <person name="Yasawong M."/>
            <person name="Held B."/>
            <person name="Lapidus A."/>
            <person name="Nolan M."/>
            <person name="Copeland A."/>
            <person name="Lucas S."/>
            <person name="Del Rio T.G."/>
            <person name="Tice H."/>
            <person name="Cheng J.F."/>
            <person name="Chertkov O."/>
            <person name="Goodwin L."/>
            <person name="Tapia R."/>
            <person name="Han C."/>
            <person name="Liolios K."/>
            <person name="Ivanova N."/>
            <person name="Mavromatis K."/>
            <person name="Ovchinnikova G."/>
            <person name="Pati A."/>
            <person name="Chen A."/>
            <person name="Palaniappan K."/>
            <person name="Land M."/>
            <person name="Hauser L."/>
            <person name="Chang Y.J."/>
            <person name="Jeffries C.D."/>
            <person name="Pukall R."/>
            <person name="Spring S."/>
            <person name="Rohde M."/>
            <person name="Sikorski J."/>
            <person name="Goker M."/>
            <person name="Woyke T."/>
            <person name="Bristow J."/>
            <person name="Eisen J.A."/>
            <person name="Markowitz V."/>
            <person name="Hugenholtz P."/>
            <person name="Kyrpides N.C."/>
            <person name="Klenk H.P."/>
        </authorList>
    </citation>
    <scope>NUCLEOTIDE SEQUENCE [LARGE SCALE GENOMIC DNA]</scope>
    <source>
        <strain evidence="3 4">DSM 12260</strain>
    </source>
</reference>
<accession>E3CUI2</accession>
<gene>
    <name evidence="3" type="ORF">Apau_1579</name>
</gene>